<evidence type="ECO:0000256" key="6">
    <source>
        <dbReference type="SAM" id="Phobius"/>
    </source>
</evidence>
<sequence>MSVRASGGRSFNLMLSAMASAFLLSQAYRTFPGVTAGQIAAEFNLSQKQVGEFAALFHLAFALMQVAVGVSLDRYGSRRTLTCFFSLTIVGALVAASATSFTMLMAGQALIGFGCAPGLLASLVFIGRHLPPEKLSAMSGLIMSIGSIGTLMTATPLAWLVEHYSWRAGFVSLGMLSALSVASCLLLVEKDPDNPAARGESIIGSFRNLAAVVFQKQAAAILLLAGVIYAVQMSVRALWLAPLFMERFGYSLVAAGNVVLMMSVAMIFGPAIFGRLDPGPRRRRLMIRALGLLLAALIAALGLTPASAPMLAMALCLLLALEGGFGVLQYSDCRDSYPPEEQGRALSALTMAMFLGVAVVQWLSSIVAGWAALAGLDSLTAAYLFLAALCVTGVVAFTVLPQPPRLRELAAGK</sequence>
<feature type="transmembrane region" description="Helical" evidence="6">
    <location>
        <begin position="84"/>
        <end position="103"/>
    </location>
</feature>
<comment type="subcellular location">
    <subcellularLocation>
        <location evidence="1">Cell membrane</location>
        <topology evidence="1">Multi-pass membrane protein</topology>
    </subcellularLocation>
</comment>
<evidence type="ECO:0000313" key="9">
    <source>
        <dbReference type="Proteomes" id="UP000294881"/>
    </source>
</evidence>
<feature type="transmembrane region" description="Helical" evidence="6">
    <location>
        <begin position="53"/>
        <end position="72"/>
    </location>
</feature>
<keyword evidence="5 6" id="KW-0472">Membrane</keyword>
<feature type="transmembrane region" description="Helical" evidence="6">
    <location>
        <begin position="349"/>
        <end position="373"/>
    </location>
</feature>
<comment type="caution">
    <text evidence="8">The sequence shown here is derived from an EMBL/GenBank/DDBJ whole genome shotgun (WGS) entry which is preliminary data.</text>
</comment>
<reference evidence="8 9" key="1">
    <citation type="submission" date="2019-03" db="EMBL/GenBank/DDBJ databases">
        <title>Genomic Encyclopedia of Type Strains, Phase IV (KMG-IV): sequencing the most valuable type-strain genomes for metagenomic binning, comparative biology and taxonomic classification.</title>
        <authorList>
            <person name="Goeker M."/>
        </authorList>
    </citation>
    <scope>NUCLEOTIDE SEQUENCE [LARGE SCALE GENOMIC DNA]</scope>
    <source>
        <strain evidence="8 9">DSM 22958</strain>
    </source>
</reference>
<keyword evidence="4 6" id="KW-1133">Transmembrane helix</keyword>
<dbReference type="Proteomes" id="UP000294881">
    <property type="component" value="Unassembled WGS sequence"/>
</dbReference>
<proteinExistence type="predicted"/>
<gene>
    <name evidence="8" type="ORF">EV666_11443</name>
</gene>
<dbReference type="OrthoDB" id="272777at2"/>
<feature type="transmembrane region" description="Helical" evidence="6">
    <location>
        <begin position="166"/>
        <end position="188"/>
    </location>
</feature>
<evidence type="ECO:0000256" key="3">
    <source>
        <dbReference type="ARBA" id="ARBA00022692"/>
    </source>
</evidence>
<dbReference type="InterPro" id="IPR011701">
    <property type="entry name" value="MFS"/>
</dbReference>
<dbReference type="InterPro" id="IPR020846">
    <property type="entry name" value="MFS_dom"/>
</dbReference>
<keyword evidence="2" id="KW-1003">Cell membrane</keyword>
<dbReference type="PANTHER" id="PTHR43124">
    <property type="entry name" value="PURINE EFFLUX PUMP PBUE"/>
    <property type="match status" value="1"/>
</dbReference>
<dbReference type="CDD" id="cd06174">
    <property type="entry name" value="MFS"/>
    <property type="match status" value="1"/>
</dbReference>
<feature type="transmembrane region" description="Helical" evidence="6">
    <location>
        <begin position="139"/>
        <end position="160"/>
    </location>
</feature>
<feature type="transmembrane region" description="Helical" evidence="6">
    <location>
        <begin position="379"/>
        <end position="400"/>
    </location>
</feature>
<feature type="transmembrane region" description="Helical" evidence="6">
    <location>
        <begin position="109"/>
        <end position="127"/>
    </location>
</feature>
<protein>
    <submittedName>
        <fullName evidence="8">Putative MFS family arabinose efflux permease</fullName>
    </submittedName>
</protein>
<dbReference type="InterPro" id="IPR050189">
    <property type="entry name" value="MFS_Efflux_Transporters"/>
</dbReference>
<dbReference type="Pfam" id="PF07690">
    <property type="entry name" value="MFS_1"/>
    <property type="match status" value="1"/>
</dbReference>
<evidence type="ECO:0000256" key="4">
    <source>
        <dbReference type="ARBA" id="ARBA00022989"/>
    </source>
</evidence>
<feature type="transmembrane region" description="Helical" evidence="6">
    <location>
        <begin position="285"/>
        <end position="304"/>
    </location>
</feature>
<evidence type="ECO:0000313" key="8">
    <source>
        <dbReference type="EMBL" id="TCO10340.1"/>
    </source>
</evidence>
<dbReference type="Gene3D" id="1.20.1250.20">
    <property type="entry name" value="MFS general substrate transporter like domains"/>
    <property type="match status" value="1"/>
</dbReference>
<evidence type="ECO:0000259" key="7">
    <source>
        <dbReference type="PROSITE" id="PS50850"/>
    </source>
</evidence>
<evidence type="ECO:0000256" key="1">
    <source>
        <dbReference type="ARBA" id="ARBA00004651"/>
    </source>
</evidence>
<feature type="domain" description="Major facilitator superfamily (MFS) profile" evidence="7">
    <location>
        <begin position="13"/>
        <end position="405"/>
    </location>
</feature>
<evidence type="ECO:0000256" key="2">
    <source>
        <dbReference type="ARBA" id="ARBA00022475"/>
    </source>
</evidence>
<feature type="transmembrane region" description="Helical" evidence="6">
    <location>
        <begin position="209"/>
        <end position="230"/>
    </location>
</feature>
<dbReference type="GO" id="GO:0022857">
    <property type="term" value="F:transmembrane transporter activity"/>
    <property type="evidence" value="ECO:0007669"/>
    <property type="project" value="InterPro"/>
</dbReference>
<keyword evidence="9" id="KW-1185">Reference proteome</keyword>
<evidence type="ECO:0000256" key="5">
    <source>
        <dbReference type="ARBA" id="ARBA00023136"/>
    </source>
</evidence>
<dbReference type="RefSeq" id="WP_132009596.1">
    <property type="nucleotide sequence ID" value="NZ_JBHUNN010000002.1"/>
</dbReference>
<dbReference type="PANTHER" id="PTHR43124:SF3">
    <property type="entry name" value="CHLORAMPHENICOL EFFLUX PUMP RV0191"/>
    <property type="match status" value="1"/>
</dbReference>
<organism evidence="8 9">
    <name type="scientific">Camelimonas lactis</name>
    <dbReference type="NCBI Taxonomy" id="659006"/>
    <lineage>
        <taxon>Bacteria</taxon>
        <taxon>Pseudomonadati</taxon>
        <taxon>Pseudomonadota</taxon>
        <taxon>Alphaproteobacteria</taxon>
        <taxon>Hyphomicrobiales</taxon>
        <taxon>Chelatococcaceae</taxon>
        <taxon>Camelimonas</taxon>
    </lineage>
</organism>
<name>A0A4R2GMS4_9HYPH</name>
<dbReference type="EMBL" id="SLWL01000014">
    <property type="protein sequence ID" value="TCO10340.1"/>
    <property type="molecule type" value="Genomic_DNA"/>
</dbReference>
<dbReference type="GO" id="GO:0005886">
    <property type="term" value="C:plasma membrane"/>
    <property type="evidence" value="ECO:0007669"/>
    <property type="project" value="UniProtKB-SubCell"/>
</dbReference>
<dbReference type="AlphaFoldDB" id="A0A4R2GMS4"/>
<feature type="transmembrane region" description="Helical" evidence="6">
    <location>
        <begin position="250"/>
        <end position="273"/>
    </location>
</feature>
<dbReference type="SUPFAM" id="SSF103473">
    <property type="entry name" value="MFS general substrate transporter"/>
    <property type="match status" value="1"/>
</dbReference>
<accession>A0A4R2GMS4</accession>
<dbReference type="InterPro" id="IPR036259">
    <property type="entry name" value="MFS_trans_sf"/>
</dbReference>
<feature type="transmembrane region" description="Helical" evidence="6">
    <location>
        <begin position="310"/>
        <end position="328"/>
    </location>
</feature>
<keyword evidence="3 6" id="KW-0812">Transmembrane</keyword>
<dbReference type="PROSITE" id="PS50850">
    <property type="entry name" value="MFS"/>
    <property type="match status" value="1"/>
</dbReference>